<evidence type="ECO:0000313" key="3">
    <source>
        <dbReference type="Proteomes" id="UP000199666"/>
    </source>
</evidence>
<reference evidence="2 3" key="1">
    <citation type="submission" date="2016-10" db="EMBL/GenBank/DDBJ databases">
        <authorList>
            <person name="de Groot N.N."/>
        </authorList>
    </citation>
    <scope>NUCLEOTIDE SEQUENCE [LARGE SCALE GENOMIC DNA]</scope>
    <source>
        <strain evidence="2 3">DSM 18684</strain>
    </source>
</reference>
<dbReference type="InterPro" id="IPR027843">
    <property type="entry name" value="DUF4440"/>
</dbReference>
<dbReference type="InterPro" id="IPR032710">
    <property type="entry name" value="NTF2-like_dom_sf"/>
</dbReference>
<dbReference type="Pfam" id="PF14534">
    <property type="entry name" value="DUF4440"/>
    <property type="match status" value="1"/>
</dbReference>
<evidence type="ECO:0000259" key="1">
    <source>
        <dbReference type="Pfam" id="PF14534"/>
    </source>
</evidence>
<dbReference type="Gene3D" id="3.10.450.50">
    <property type="match status" value="1"/>
</dbReference>
<dbReference type="SUPFAM" id="SSF54427">
    <property type="entry name" value="NTF2-like"/>
    <property type="match status" value="1"/>
</dbReference>
<keyword evidence="3" id="KW-1185">Reference proteome</keyword>
<evidence type="ECO:0000313" key="2">
    <source>
        <dbReference type="EMBL" id="SFG99791.1"/>
    </source>
</evidence>
<proteinExistence type="predicted"/>
<name>A0A1I2WJP0_9SPHI</name>
<organism evidence="2 3">
    <name type="scientific">Pedobacter insulae</name>
    <dbReference type="NCBI Taxonomy" id="414048"/>
    <lineage>
        <taxon>Bacteria</taxon>
        <taxon>Pseudomonadati</taxon>
        <taxon>Bacteroidota</taxon>
        <taxon>Sphingobacteriia</taxon>
        <taxon>Sphingobacteriales</taxon>
        <taxon>Sphingobacteriaceae</taxon>
        <taxon>Pedobacter</taxon>
    </lineage>
</organism>
<feature type="domain" description="DUF4440" evidence="1">
    <location>
        <begin position="5"/>
        <end position="111"/>
    </location>
</feature>
<sequence>MESEILDLEAQIVAAILSSDVKVLDQLLHDQLVFINHLGMALSKQQDLAPHISGDLKITQLKTSDQQVHSFGNTVVVVVSKEIKGSYLKQEFESHVKFTRVWQQTNGQWKVIAASSVPLQI</sequence>
<gene>
    <name evidence="2" type="ORF">SAMN04489864_1046</name>
</gene>
<dbReference type="EMBL" id="FOPP01000004">
    <property type="protein sequence ID" value="SFG99791.1"/>
    <property type="molecule type" value="Genomic_DNA"/>
</dbReference>
<dbReference type="AlphaFoldDB" id="A0A1I2WJP0"/>
<protein>
    <recommendedName>
        <fullName evidence="1">DUF4440 domain-containing protein</fullName>
    </recommendedName>
</protein>
<dbReference type="Proteomes" id="UP000199666">
    <property type="component" value="Unassembled WGS sequence"/>
</dbReference>
<dbReference type="RefSeq" id="WP_090992979.1">
    <property type="nucleotide sequence ID" value="NZ_FOPP01000004.1"/>
</dbReference>
<dbReference type="OrthoDB" id="997066at2"/>
<accession>A0A1I2WJP0</accession>